<keyword evidence="3" id="KW-1185">Reference proteome</keyword>
<protein>
    <submittedName>
        <fullName evidence="2">Biotin sulfoxide reductase</fullName>
        <ecNumber evidence="2">1.7.2.3</ecNumber>
    </submittedName>
</protein>
<sequence>MALAGGYTGHLGDYSTGAAQAIMPYVVGGNEVYQQQTSWPVVLEHSDVVVLWSANPLNTLKIAWNASDEQGLEYFAALRKSGKRLICIDPMRSESVDFFGDKMEWIAPHMGTDVALMLGIAHTLVENSWQDEAFLARCTTGYDVFADYLLGVTDGTAKTAEWAAEICGVSAGKIRELAEIFHHNTTMLMAGWGMQRQQFGEQKHWMIVTLAAMLGKLARQAAGLVFLITLPTAAIRRVVPLC</sequence>
<evidence type="ECO:0000259" key="1">
    <source>
        <dbReference type="Pfam" id="PF00384"/>
    </source>
</evidence>
<dbReference type="PANTHER" id="PTHR43742:SF5">
    <property type="entry name" value="BIOTIN SULFOXIDE REDUCTASE"/>
    <property type="match status" value="1"/>
</dbReference>
<dbReference type="GO" id="GO:0030288">
    <property type="term" value="C:outer membrane-bounded periplasmic space"/>
    <property type="evidence" value="ECO:0007669"/>
    <property type="project" value="TreeGrafter"/>
</dbReference>
<dbReference type="EMBL" id="LS483466">
    <property type="protein sequence ID" value="SQI19527.1"/>
    <property type="molecule type" value="Genomic_DNA"/>
</dbReference>
<dbReference type="FunFam" id="3.40.228.10:FF:000003">
    <property type="entry name" value="Biotin sulfoxide reductase 2"/>
    <property type="match status" value="1"/>
</dbReference>
<organism evidence="2 3">
    <name type="scientific">Salmonella enterica subsp. arizonae</name>
    <dbReference type="NCBI Taxonomy" id="59203"/>
    <lineage>
        <taxon>Bacteria</taxon>
        <taxon>Pseudomonadati</taxon>
        <taxon>Pseudomonadota</taxon>
        <taxon>Gammaproteobacteria</taxon>
        <taxon>Enterobacterales</taxon>
        <taxon>Enterobacteriaceae</taxon>
        <taxon>Salmonella</taxon>
    </lineage>
</organism>
<dbReference type="Pfam" id="PF00384">
    <property type="entry name" value="Molybdopterin"/>
    <property type="match status" value="1"/>
</dbReference>
<reference evidence="2 3" key="1">
    <citation type="submission" date="2018-06" db="EMBL/GenBank/DDBJ databases">
        <authorList>
            <consortium name="Pathogen Informatics"/>
            <person name="Doyle S."/>
        </authorList>
    </citation>
    <scope>NUCLEOTIDE SEQUENCE [LARGE SCALE GENOMIC DNA]</scope>
    <source>
        <strain evidence="2 3">NCTC7307</strain>
    </source>
</reference>
<dbReference type="InterPro" id="IPR050612">
    <property type="entry name" value="Prok_Mopterin_Oxidored"/>
</dbReference>
<accession>A0A2X4SW70</accession>
<evidence type="ECO:0000313" key="3">
    <source>
        <dbReference type="Proteomes" id="UP000248731"/>
    </source>
</evidence>
<dbReference type="AlphaFoldDB" id="A0A2X4SW70"/>
<proteinExistence type="predicted"/>
<feature type="domain" description="Molybdopterin oxidoreductase" evidence="1">
    <location>
        <begin position="4"/>
        <end position="225"/>
    </location>
</feature>
<dbReference type="GO" id="GO:0009061">
    <property type="term" value="P:anaerobic respiration"/>
    <property type="evidence" value="ECO:0007669"/>
    <property type="project" value="TreeGrafter"/>
</dbReference>
<name>A0A2X4SW70_SALER</name>
<gene>
    <name evidence="2" type="primary">torZ_1</name>
    <name evidence="2" type="ORF">NCTC7307_00200</name>
</gene>
<dbReference type="EC" id="1.7.2.3" evidence="2"/>
<keyword evidence="2" id="KW-0560">Oxidoreductase</keyword>
<dbReference type="Proteomes" id="UP000248731">
    <property type="component" value="Chromosome 1"/>
</dbReference>
<dbReference type="SUPFAM" id="SSF53706">
    <property type="entry name" value="Formate dehydrogenase/DMSO reductase, domains 1-3"/>
    <property type="match status" value="1"/>
</dbReference>
<dbReference type="Gene3D" id="3.40.50.740">
    <property type="match status" value="1"/>
</dbReference>
<dbReference type="Gene3D" id="3.40.228.10">
    <property type="entry name" value="Dimethylsulfoxide Reductase, domain 2"/>
    <property type="match status" value="1"/>
</dbReference>
<dbReference type="PANTHER" id="PTHR43742">
    <property type="entry name" value="TRIMETHYLAMINE-N-OXIDE REDUCTASE"/>
    <property type="match status" value="1"/>
</dbReference>
<dbReference type="GO" id="GO:0009055">
    <property type="term" value="F:electron transfer activity"/>
    <property type="evidence" value="ECO:0007669"/>
    <property type="project" value="TreeGrafter"/>
</dbReference>
<dbReference type="GO" id="GO:0030151">
    <property type="term" value="F:molybdenum ion binding"/>
    <property type="evidence" value="ECO:0007669"/>
    <property type="project" value="TreeGrafter"/>
</dbReference>
<evidence type="ECO:0000313" key="2">
    <source>
        <dbReference type="EMBL" id="SQI19527.1"/>
    </source>
</evidence>
<dbReference type="InterPro" id="IPR006656">
    <property type="entry name" value="Mopterin_OxRdtase"/>
</dbReference>
<dbReference type="GO" id="GO:0050626">
    <property type="term" value="F:trimethylamine-N-oxide reductase (cytochrome c) activity"/>
    <property type="evidence" value="ECO:0007669"/>
    <property type="project" value="UniProtKB-EC"/>
</dbReference>